<dbReference type="EMBL" id="JBGUBD010000009">
    <property type="protein sequence ID" value="MFA9479528.1"/>
    <property type="molecule type" value="Genomic_DNA"/>
</dbReference>
<name>A0ABV4UB34_9BACT</name>
<dbReference type="InterPro" id="IPR036291">
    <property type="entry name" value="NAD(P)-bd_dom_sf"/>
</dbReference>
<comment type="similarity">
    <text evidence="1">Belongs to the Gfo/Idh/MocA family.</text>
</comment>
<dbReference type="SUPFAM" id="SSF51735">
    <property type="entry name" value="NAD(P)-binding Rossmann-fold domains"/>
    <property type="match status" value="1"/>
</dbReference>
<gene>
    <name evidence="4" type="ORF">ACERK3_14660</name>
</gene>
<sequence length="315" mass="34309">MTQEQSPRRIGFIGLDTSHVEAFARLLMDETNEHHVSGGKVVIAMPGGSPDFELSHSRVPGFTEKLRDQFGVQMVDTPEAVAEACDLLFIESVDGRVHREQFERTIKFGKPTFIDKPFATTSADAQVMVDLAAEHGVPLMSCSSLRYADNFQAALADGAAGEIVGIDTAGPMAIQPTQPSYFWYGIHCFEMIVAAMGVGCRRVTANVIGDHDMVTAEWDDGRVATYRGLSKAHSKFTVALHRERDVALINASDPGRPYYASLLEAILHHLPHGRSAIPSAEMLEVVRVIEAANASRETEQVVELDGESLSSGARQ</sequence>
<accession>A0ABV4UB34</accession>
<evidence type="ECO:0000259" key="3">
    <source>
        <dbReference type="Pfam" id="PF01408"/>
    </source>
</evidence>
<dbReference type="InterPro" id="IPR051317">
    <property type="entry name" value="Gfo/Idh/MocA_oxidoreduct"/>
</dbReference>
<feature type="domain" description="Gfo/Idh/MocA-like oxidoreductase N-terminal" evidence="3">
    <location>
        <begin position="63"/>
        <end position="140"/>
    </location>
</feature>
<dbReference type="Pfam" id="PF01408">
    <property type="entry name" value="GFO_IDH_MocA"/>
    <property type="match status" value="1"/>
</dbReference>
<keyword evidence="5" id="KW-1185">Reference proteome</keyword>
<comment type="caution">
    <text evidence="4">The sequence shown here is derived from an EMBL/GenBank/DDBJ whole genome shotgun (WGS) entry which is preliminary data.</text>
</comment>
<dbReference type="Proteomes" id="UP001575105">
    <property type="component" value="Unassembled WGS sequence"/>
</dbReference>
<organism evidence="4 5">
    <name type="scientific">Natronomicrosphaera hydrolytica</name>
    <dbReference type="NCBI Taxonomy" id="3242702"/>
    <lineage>
        <taxon>Bacteria</taxon>
        <taxon>Pseudomonadati</taxon>
        <taxon>Planctomycetota</taxon>
        <taxon>Phycisphaerae</taxon>
        <taxon>Phycisphaerales</taxon>
        <taxon>Phycisphaeraceae</taxon>
        <taxon>Natronomicrosphaera</taxon>
    </lineage>
</organism>
<keyword evidence="2" id="KW-0560">Oxidoreductase</keyword>
<dbReference type="PANTHER" id="PTHR43708">
    <property type="entry name" value="CONSERVED EXPRESSED OXIDOREDUCTASE (EUROFUNG)"/>
    <property type="match status" value="1"/>
</dbReference>
<dbReference type="Gene3D" id="3.30.360.10">
    <property type="entry name" value="Dihydrodipicolinate Reductase, domain 2"/>
    <property type="match status" value="1"/>
</dbReference>
<protein>
    <submittedName>
        <fullName evidence="4">Gfo/Idh/MocA family protein</fullName>
    </submittedName>
</protein>
<evidence type="ECO:0000256" key="1">
    <source>
        <dbReference type="ARBA" id="ARBA00010928"/>
    </source>
</evidence>
<proteinExistence type="inferred from homology"/>
<evidence type="ECO:0000313" key="4">
    <source>
        <dbReference type="EMBL" id="MFA9479528.1"/>
    </source>
</evidence>
<evidence type="ECO:0000313" key="5">
    <source>
        <dbReference type="Proteomes" id="UP001575105"/>
    </source>
</evidence>
<reference evidence="4 5" key="1">
    <citation type="submission" date="2024-08" db="EMBL/GenBank/DDBJ databases">
        <title>Whole-genome sequencing of halo(alkali)philic microorganisms from hypersaline lakes.</title>
        <authorList>
            <person name="Sorokin D.Y."/>
            <person name="Merkel A.Y."/>
            <person name="Messina E."/>
            <person name="Yakimov M."/>
        </authorList>
    </citation>
    <scope>NUCLEOTIDE SEQUENCE [LARGE SCALE GENOMIC DNA]</scope>
    <source>
        <strain evidence="4 5">AB-hyl4</strain>
    </source>
</reference>
<dbReference type="Gene3D" id="3.40.50.720">
    <property type="entry name" value="NAD(P)-binding Rossmann-like Domain"/>
    <property type="match status" value="1"/>
</dbReference>
<dbReference type="RefSeq" id="WP_425346447.1">
    <property type="nucleotide sequence ID" value="NZ_JBGUBD010000009.1"/>
</dbReference>
<dbReference type="InterPro" id="IPR000683">
    <property type="entry name" value="Gfo/Idh/MocA-like_OxRdtase_N"/>
</dbReference>
<dbReference type="PANTHER" id="PTHR43708:SF5">
    <property type="entry name" value="CONSERVED EXPRESSED OXIDOREDUCTASE (EUROFUNG)-RELATED"/>
    <property type="match status" value="1"/>
</dbReference>
<evidence type="ECO:0000256" key="2">
    <source>
        <dbReference type="ARBA" id="ARBA00023002"/>
    </source>
</evidence>